<gene>
    <name evidence="1" type="ORF">NQ176_g5867</name>
</gene>
<keyword evidence="2" id="KW-1185">Reference proteome</keyword>
<evidence type="ECO:0000313" key="2">
    <source>
        <dbReference type="Proteomes" id="UP001143910"/>
    </source>
</evidence>
<comment type="caution">
    <text evidence="1">The sequence shown here is derived from an EMBL/GenBank/DDBJ whole genome shotgun (WGS) entry which is preliminary data.</text>
</comment>
<organism evidence="1 2">
    <name type="scientific">Zarea fungicola</name>
    <dbReference type="NCBI Taxonomy" id="93591"/>
    <lineage>
        <taxon>Eukaryota</taxon>
        <taxon>Fungi</taxon>
        <taxon>Dikarya</taxon>
        <taxon>Ascomycota</taxon>
        <taxon>Pezizomycotina</taxon>
        <taxon>Sordariomycetes</taxon>
        <taxon>Hypocreomycetidae</taxon>
        <taxon>Hypocreales</taxon>
        <taxon>Cordycipitaceae</taxon>
        <taxon>Zarea</taxon>
    </lineage>
</organism>
<name>A0ACC1N679_9HYPO</name>
<evidence type="ECO:0000313" key="1">
    <source>
        <dbReference type="EMBL" id="KAJ2974795.1"/>
    </source>
</evidence>
<sequence>MSEARDLRRMPRGERCPECGSQKYYLQDGMRYCARGHQIEGFIQFDVGDEEEAGLMGNVSRKQRTIREKERRQLTGEAGKLLYLEALQLLLRKQILWLIQEKGHREELETVVRDLWDLRIRGATALGHGSDAAAGSEDILEIFSSQPAVVEATIQAWTSRSKAQSWSADRGLSWPVPKMSDTLALCYLGCYLLRLPTRLGELIKWVNDFHFPYRHAFQGFPKEVQERMPSVYIKLLKSPIRCPLGGSEIYSGVMDLACSYYLNYHIVFPELNYMPMLVQYTKMLALPVESIVTVRRLCNVLGYRFHLPVQSRRVYPLHSPEIRLVALLIVATKLCFPFSGGNIMMAANDRLVLPSFNWSIWQTAKDQSIGGTPRTFDKVTPREVASMTDDDLNGYFRHIASFLEKKNMNPVTNFFPVEPEPSPDPVQTEPTIEEIDDMARVVLKDAMGTTEESEVPTNFIYEAYRKVEDLPPTAKTFYSALSTAAEISLETTKSVKMQIFVKTLTGKTITLEVESSDTIDNVKSKIQDKEGIPPDQQRLIFAGKQLEDGRTLSDYNIQKESTLHLVLRLRGGIIEPSLKALASKFNCEKMICRKCYARLPPRATNCRKRKCGHTNQLRPKKKLK</sequence>
<accession>A0ACC1N679</accession>
<dbReference type="EMBL" id="JANJQO010000785">
    <property type="protein sequence ID" value="KAJ2974795.1"/>
    <property type="molecule type" value="Genomic_DNA"/>
</dbReference>
<protein>
    <submittedName>
        <fullName evidence="1">Uncharacterized protein</fullName>
    </submittedName>
</protein>
<reference evidence="1" key="1">
    <citation type="submission" date="2022-08" db="EMBL/GenBank/DDBJ databases">
        <title>Genome Sequence of Lecanicillium fungicola.</title>
        <authorList>
            <person name="Buettner E."/>
        </authorList>
    </citation>
    <scope>NUCLEOTIDE SEQUENCE</scope>
    <source>
        <strain evidence="1">Babe33</strain>
    </source>
</reference>
<proteinExistence type="predicted"/>
<dbReference type="Proteomes" id="UP001143910">
    <property type="component" value="Unassembled WGS sequence"/>
</dbReference>